<organism evidence="2 3">
    <name type="scientific">Petrolisthes cinctipes</name>
    <name type="common">Flat porcelain crab</name>
    <dbReference type="NCBI Taxonomy" id="88211"/>
    <lineage>
        <taxon>Eukaryota</taxon>
        <taxon>Metazoa</taxon>
        <taxon>Ecdysozoa</taxon>
        <taxon>Arthropoda</taxon>
        <taxon>Crustacea</taxon>
        <taxon>Multicrustacea</taxon>
        <taxon>Malacostraca</taxon>
        <taxon>Eumalacostraca</taxon>
        <taxon>Eucarida</taxon>
        <taxon>Decapoda</taxon>
        <taxon>Pleocyemata</taxon>
        <taxon>Anomura</taxon>
        <taxon>Galatheoidea</taxon>
        <taxon>Porcellanidae</taxon>
        <taxon>Petrolisthes</taxon>
    </lineage>
</organism>
<dbReference type="Proteomes" id="UP001286313">
    <property type="component" value="Unassembled WGS sequence"/>
</dbReference>
<sequence length="79" mass="8689">MIQFPGVQDRKNKKAGQVCPHRLDLLFRPWNLLLQMAQMSSRHTDPSSPTSTSVGVGCEGGRRWGGTRPERGEVGPSSL</sequence>
<comment type="caution">
    <text evidence="2">The sequence shown here is derived from an EMBL/GenBank/DDBJ whole genome shotgun (WGS) entry which is preliminary data.</text>
</comment>
<accession>A0AAE1FUX7</accession>
<protein>
    <submittedName>
        <fullName evidence="2">Uncharacterized protein</fullName>
    </submittedName>
</protein>
<dbReference type="EMBL" id="JAWQEG010001264">
    <property type="protein sequence ID" value="KAK3881052.1"/>
    <property type="molecule type" value="Genomic_DNA"/>
</dbReference>
<evidence type="ECO:0000313" key="3">
    <source>
        <dbReference type="Proteomes" id="UP001286313"/>
    </source>
</evidence>
<feature type="compositionally biased region" description="Polar residues" evidence="1">
    <location>
        <begin position="41"/>
        <end position="54"/>
    </location>
</feature>
<dbReference type="AlphaFoldDB" id="A0AAE1FUX7"/>
<name>A0AAE1FUX7_PETCI</name>
<keyword evidence="3" id="KW-1185">Reference proteome</keyword>
<evidence type="ECO:0000256" key="1">
    <source>
        <dbReference type="SAM" id="MobiDB-lite"/>
    </source>
</evidence>
<proteinExistence type="predicted"/>
<gene>
    <name evidence="2" type="ORF">Pcinc_014509</name>
</gene>
<feature type="region of interest" description="Disordered" evidence="1">
    <location>
        <begin position="41"/>
        <end position="79"/>
    </location>
</feature>
<reference evidence="2" key="1">
    <citation type="submission" date="2023-10" db="EMBL/GenBank/DDBJ databases">
        <title>Genome assemblies of two species of porcelain crab, Petrolisthes cinctipes and Petrolisthes manimaculis (Anomura: Porcellanidae).</title>
        <authorList>
            <person name="Angst P."/>
        </authorList>
    </citation>
    <scope>NUCLEOTIDE SEQUENCE</scope>
    <source>
        <strain evidence="2">PB745_01</strain>
        <tissue evidence="2">Gill</tissue>
    </source>
</reference>
<evidence type="ECO:0000313" key="2">
    <source>
        <dbReference type="EMBL" id="KAK3881052.1"/>
    </source>
</evidence>